<organism evidence="3">
    <name type="scientific">Chlorobium chlorochromatii (strain CaD3)</name>
    <dbReference type="NCBI Taxonomy" id="340177"/>
    <lineage>
        <taxon>Bacteria</taxon>
        <taxon>Pseudomonadati</taxon>
        <taxon>Chlorobiota</taxon>
        <taxon>Chlorobiia</taxon>
        <taxon>Chlorobiales</taxon>
        <taxon>Chlorobiaceae</taxon>
        <taxon>Chlorobium/Pelodictyon group</taxon>
        <taxon>Chlorobium</taxon>
    </lineage>
</organism>
<gene>
    <name evidence="3" type="ordered locus">Cag_1474</name>
</gene>
<accession>Q3AQJ5</accession>
<proteinExistence type="predicted"/>
<sequence length="347" mass="39667">MASKFIQQKRFTRTLVARLLQLLSGKHKQTQHYHGTPKSIIILAQEKLGDSILLTPLLKNLHQLFPQIKIHLVCFSKASATFFKNDSHITAIHQPKIDGLAYYRFIRSHTFDILFNTKDSPSTSFLLQTVLIRAKYKVGHIHQHHTGLFNYEIPINFHSQMAAKNCALFSFLNVQVKPEDCRPYLPANNISKEVATLLSVPHKSNIIGINISTGSPDRQWQEEKWYKLISDFPEQRFIVFAAPNDIASKQRLETLPNVMTTPQTKNIYEVGLLVERLVLLITPDTSLVHVASCYNIPIIGLYTTIEHDLSRFSPYLIDYHIVRSPTNKVEDIALDAVKTTLKKQLEC</sequence>
<evidence type="ECO:0000256" key="2">
    <source>
        <dbReference type="ARBA" id="ARBA00022679"/>
    </source>
</evidence>
<dbReference type="CAZy" id="GT9">
    <property type="family name" value="Glycosyltransferase Family 9"/>
</dbReference>
<dbReference type="PANTHER" id="PTHR30160">
    <property type="entry name" value="TETRAACYLDISACCHARIDE 4'-KINASE-RELATED"/>
    <property type="match status" value="1"/>
</dbReference>
<keyword evidence="1" id="KW-0328">Glycosyltransferase</keyword>
<dbReference type="EMBL" id="CP000108">
    <property type="protein sequence ID" value="ABB28730.1"/>
    <property type="molecule type" value="Genomic_DNA"/>
</dbReference>
<dbReference type="GO" id="GO:0005829">
    <property type="term" value="C:cytosol"/>
    <property type="evidence" value="ECO:0007669"/>
    <property type="project" value="TreeGrafter"/>
</dbReference>
<dbReference type="GO" id="GO:0008713">
    <property type="term" value="F:ADP-heptose-lipopolysaccharide heptosyltransferase activity"/>
    <property type="evidence" value="ECO:0007669"/>
    <property type="project" value="TreeGrafter"/>
</dbReference>
<dbReference type="Gene3D" id="3.40.50.2000">
    <property type="entry name" value="Glycogen Phosphorylase B"/>
    <property type="match status" value="2"/>
</dbReference>
<evidence type="ECO:0000313" key="3">
    <source>
        <dbReference type="EMBL" id="ABB28730.1"/>
    </source>
</evidence>
<dbReference type="AlphaFoldDB" id="Q3AQJ5"/>
<keyword evidence="2 3" id="KW-0808">Transferase</keyword>
<dbReference type="HOGENOM" id="CLU_048538_0_0_10"/>
<dbReference type="CDD" id="cd03789">
    <property type="entry name" value="GT9_LPS_heptosyltransferase"/>
    <property type="match status" value="1"/>
</dbReference>
<dbReference type="KEGG" id="cch:Cag_1474"/>
<dbReference type="InterPro" id="IPR051199">
    <property type="entry name" value="LPS_LOS_Heptosyltrfase"/>
</dbReference>
<dbReference type="GO" id="GO:0009244">
    <property type="term" value="P:lipopolysaccharide core region biosynthetic process"/>
    <property type="evidence" value="ECO:0007669"/>
    <property type="project" value="TreeGrafter"/>
</dbReference>
<evidence type="ECO:0000256" key="1">
    <source>
        <dbReference type="ARBA" id="ARBA00022676"/>
    </source>
</evidence>
<protein>
    <submittedName>
        <fullName evidence="3">Heptosyltransferase</fullName>
    </submittedName>
</protein>
<dbReference type="STRING" id="340177.Cag_1474"/>
<reference evidence="3" key="1">
    <citation type="submission" date="2005-08" db="EMBL/GenBank/DDBJ databases">
        <title>Complete sequence of Chlorobium chlorochromatii CaD3.</title>
        <authorList>
            <person name="Copeland A."/>
            <person name="Lucas S."/>
            <person name="Lapidus A."/>
            <person name="Barry K."/>
            <person name="Detter J.C."/>
            <person name="Glavina T."/>
            <person name="Hammon N."/>
            <person name="Israni S."/>
            <person name="Pitluck S."/>
            <person name="Bryant D."/>
            <person name="Schmutz J."/>
            <person name="Larimer F."/>
            <person name="Land M."/>
            <person name="Kyrpides N."/>
            <person name="Ivanova N."/>
            <person name="Richardson P."/>
        </authorList>
    </citation>
    <scope>NUCLEOTIDE SEQUENCE [LARGE SCALE GENOMIC DNA]</scope>
    <source>
        <strain evidence="3">CaD3</strain>
    </source>
</reference>
<dbReference type="InterPro" id="IPR002201">
    <property type="entry name" value="Glyco_trans_9"/>
</dbReference>
<dbReference type="PANTHER" id="PTHR30160:SF1">
    <property type="entry name" value="LIPOPOLYSACCHARIDE 1,2-N-ACETYLGLUCOSAMINETRANSFERASE-RELATED"/>
    <property type="match status" value="1"/>
</dbReference>
<dbReference type="Pfam" id="PF01075">
    <property type="entry name" value="Glyco_transf_9"/>
    <property type="match status" value="1"/>
</dbReference>
<name>Q3AQJ5_CHLCH</name>
<dbReference type="eggNOG" id="COG0859">
    <property type="taxonomic scope" value="Bacteria"/>
</dbReference>
<dbReference type="SUPFAM" id="SSF53756">
    <property type="entry name" value="UDP-Glycosyltransferase/glycogen phosphorylase"/>
    <property type="match status" value="1"/>
</dbReference>